<organism evidence="2 3">
    <name type="scientific">Roseobacter denitrificans (strain ATCC 33942 / OCh 114)</name>
    <name type="common">Erythrobacter sp. (strain OCh 114)</name>
    <name type="synonym">Roseobacter denitrificans</name>
    <dbReference type="NCBI Taxonomy" id="375451"/>
    <lineage>
        <taxon>Bacteria</taxon>
        <taxon>Pseudomonadati</taxon>
        <taxon>Pseudomonadota</taxon>
        <taxon>Alphaproteobacteria</taxon>
        <taxon>Rhodobacterales</taxon>
        <taxon>Roseobacteraceae</taxon>
        <taxon>Roseobacter</taxon>
    </lineage>
</organism>
<gene>
    <name evidence="2" type="ordered locus">RD1_3451</name>
</gene>
<dbReference type="OrthoDB" id="7876287at2"/>
<evidence type="ECO:0000313" key="3">
    <source>
        <dbReference type="Proteomes" id="UP000007029"/>
    </source>
</evidence>
<dbReference type="AlphaFoldDB" id="Q163A2"/>
<dbReference type="HOGENOM" id="CLU_1093629_0_0_5"/>
<feature type="domain" description="PIN" evidence="1">
    <location>
        <begin position="2"/>
        <end position="87"/>
    </location>
</feature>
<dbReference type="Proteomes" id="UP000007029">
    <property type="component" value="Chromosome"/>
</dbReference>
<proteinExistence type="predicted"/>
<reference evidence="2 3" key="1">
    <citation type="journal article" date="2007" name="J. Bacteriol.">
        <title>The complete genome sequence of Roseobacter denitrificans reveals a mixotrophic rather than photosynthetic metabolism.</title>
        <authorList>
            <person name="Swingley W.D."/>
            <person name="Sadekar S."/>
            <person name="Mastrian S.D."/>
            <person name="Matthies H.J."/>
            <person name="Hao J."/>
            <person name="Ramos H."/>
            <person name="Acharya C.R."/>
            <person name="Conrad A.L."/>
            <person name="Taylor H.L."/>
            <person name="Dejesa L.C."/>
            <person name="Shah M.K."/>
            <person name="O'huallachain M.E."/>
            <person name="Lince M.T."/>
            <person name="Blankenship R.E."/>
            <person name="Beatty J.T."/>
            <person name="Touchman J.W."/>
        </authorList>
    </citation>
    <scope>NUCLEOTIDE SEQUENCE [LARGE SCALE GENOMIC DNA]</scope>
    <source>
        <strain evidence="3">ATCC 33942 / OCh 114</strain>
    </source>
</reference>
<evidence type="ECO:0000313" key="2">
    <source>
        <dbReference type="EMBL" id="ABG32941.1"/>
    </source>
</evidence>
<accession>Q163A2</accession>
<dbReference type="Pfam" id="PF20698">
    <property type="entry name" value="PIN-TPR-GreABC"/>
    <property type="match status" value="1"/>
</dbReference>
<dbReference type="eggNOG" id="COG0457">
    <property type="taxonomic scope" value="Bacteria"/>
</dbReference>
<dbReference type="EMBL" id="CP000362">
    <property type="protein sequence ID" value="ABG32941.1"/>
    <property type="molecule type" value="Genomic_DNA"/>
</dbReference>
<evidence type="ECO:0000259" key="1">
    <source>
        <dbReference type="Pfam" id="PF20698"/>
    </source>
</evidence>
<protein>
    <recommendedName>
        <fullName evidence="1">PIN domain-containing protein</fullName>
    </recommendedName>
</protein>
<sequence>MTAHDDGYVIHETTAEEVVEHASSLKMTRQHIADICQVVGIEVPTKMDGELLRMSNFLGSQFDCLSVMLRENGVLLSADLRLRQVATKICKEQAFGLDALLRVVAIEGTLSIDAYADVLLKLCGHGHSYVSLNGQMLHRMLIVDETATLERFERAAAYLGTPNADINSNILTSAEFIGRAFRYYGGGLKAQRATSIVLRRLLRLDGIELADMLTELVSAIGDIRVTNYVGQWLKGHVLLETFEHQIDKKRNEVR</sequence>
<dbReference type="KEGG" id="rde:RD1_3451"/>
<dbReference type="RefSeq" id="WP_011569554.1">
    <property type="nucleotide sequence ID" value="NC_008209.1"/>
</dbReference>
<keyword evidence="3" id="KW-1185">Reference proteome</keyword>
<name>Q163A2_ROSDO</name>
<dbReference type="InterPro" id="IPR048987">
    <property type="entry name" value="PIN-TPR-GreABC"/>
</dbReference>